<evidence type="ECO:0000256" key="2">
    <source>
        <dbReference type="ARBA" id="ARBA00011073"/>
    </source>
</evidence>
<feature type="active site" description="Charge relay system" evidence="8 9">
    <location>
        <position position="521"/>
    </location>
</feature>
<proteinExistence type="inferred from homology"/>
<dbReference type="PROSITE" id="PS51892">
    <property type="entry name" value="SUBTILASE"/>
    <property type="match status" value="1"/>
</dbReference>
<dbReference type="Proteomes" id="UP000623129">
    <property type="component" value="Unassembled WGS sequence"/>
</dbReference>
<dbReference type="PROSITE" id="PS00137">
    <property type="entry name" value="SUBTILASE_HIS"/>
    <property type="match status" value="1"/>
</dbReference>
<keyword evidence="3 9" id="KW-0645">Protease</keyword>
<dbReference type="Pfam" id="PF17766">
    <property type="entry name" value="fn3_6"/>
    <property type="match status" value="1"/>
</dbReference>
<feature type="active site" description="Charge relay system" evidence="8 9">
    <location>
        <position position="138"/>
    </location>
</feature>
<keyword evidence="7" id="KW-0325">Glycoprotein</keyword>
<dbReference type="AlphaFoldDB" id="A0A833VGC6"/>
<dbReference type="InterPro" id="IPR045051">
    <property type="entry name" value="SBT"/>
</dbReference>
<dbReference type="GO" id="GO:0005576">
    <property type="term" value="C:extracellular region"/>
    <property type="evidence" value="ECO:0007669"/>
    <property type="project" value="UniProtKB-SubCell"/>
</dbReference>
<name>A0A833VGC6_9POAL</name>
<dbReference type="Gene3D" id="3.40.50.200">
    <property type="entry name" value="Peptidase S8/S53 domain"/>
    <property type="match status" value="1"/>
</dbReference>
<dbReference type="PRINTS" id="PR00723">
    <property type="entry name" value="SUBTILISIN"/>
</dbReference>
<dbReference type="InterPro" id="IPR010259">
    <property type="entry name" value="S8pro/Inhibitor_I9"/>
</dbReference>
<dbReference type="InterPro" id="IPR034197">
    <property type="entry name" value="Peptidases_S8_3"/>
</dbReference>
<dbReference type="PANTHER" id="PTHR10795">
    <property type="entry name" value="PROPROTEIN CONVERTASE SUBTILISIN/KEXIN"/>
    <property type="match status" value="1"/>
</dbReference>
<dbReference type="Pfam" id="PF00082">
    <property type="entry name" value="Peptidase_S8"/>
    <property type="match status" value="1"/>
</dbReference>
<evidence type="ECO:0000256" key="8">
    <source>
        <dbReference type="PIRSR" id="PIRSR615500-1"/>
    </source>
</evidence>
<evidence type="ECO:0000256" key="6">
    <source>
        <dbReference type="ARBA" id="ARBA00022825"/>
    </source>
</evidence>
<evidence type="ECO:0000256" key="3">
    <source>
        <dbReference type="ARBA" id="ARBA00022670"/>
    </source>
</evidence>
<dbReference type="Pfam" id="PF05922">
    <property type="entry name" value="Inhibitor_I9"/>
    <property type="match status" value="1"/>
</dbReference>
<evidence type="ECO:0000256" key="4">
    <source>
        <dbReference type="ARBA" id="ARBA00022729"/>
    </source>
</evidence>
<evidence type="ECO:0000313" key="14">
    <source>
        <dbReference type="EMBL" id="KAF3337691.1"/>
    </source>
</evidence>
<keyword evidence="4 10" id="KW-0732">Signal</keyword>
<dbReference type="InterPro" id="IPR000209">
    <property type="entry name" value="Peptidase_S8/S53_dom"/>
</dbReference>
<keyword evidence="6 9" id="KW-0720">Serine protease</keyword>
<dbReference type="InterPro" id="IPR036852">
    <property type="entry name" value="Peptidase_S8/S53_dom_sf"/>
</dbReference>
<evidence type="ECO:0000256" key="7">
    <source>
        <dbReference type="ARBA" id="ARBA00023180"/>
    </source>
</evidence>
<feature type="signal peptide" evidence="10">
    <location>
        <begin position="1"/>
        <end position="24"/>
    </location>
</feature>
<dbReference type="PROSITE" id="PS00136">
    <property type="entry name" value="SUBTILASE_ASP"/>
    <property type="match status" value="1"/>
</dbReference>
<dbReference type="GO" id="GO:0006508">
    <property type="term" value="P:proteolysis"/>
    <property type="evidence" value="ECO:0007669"/>
    <property type="project" value="UniProtKB-KW"/>
</dbReference>
<dbReference type="InterPro" id="IPR023827">
    <property type="entry name" value="Peptidase_S8_Asp-AS"/>
</dbReference>
<organism evidence="14 15">
    <name type="scientific">Carex littledalei</name>
    <dbReference type="NCBI Taxonomy" id="544730"/>
    <lineage>
        <taxon>Eukaryota</taxon>
        <taxon>Viridiplantae</taxon>
        <taxon>Streptophyta</taxon>
        <taxon>Embryophyta</taxon>
        <taxon>Tracheophyta</taxon>
        <taxon>Spermatophyta</taxon>
        <taxon>Magnoliopsida</taxon>
        <taxon>Liliopsida</taxon>
        <taxon>Poales</taxon>
        <taxon>Cyperaceae</taxon>
        <taxon>Cyperoideae</taxon>
        <taxon>Cariceae</taxon>
        <taxon>Carex</taxon>
        <taxon>Carex subgen. Euthyceras</taxon>
    </lineage>
</organism>
<dbReference type="InterPro" id="IPR015500">
    <property type="entry name" value="Peptidase_S8_subtilisin-rel"/>
</dbReference>
<dbReference type="InterPro" id="IPR022398">
    <property type="entry name" value="Peptidase_S8_His-AS"/>
</dbReference>
<comment type="similarity">
    <text evidence="2 9">Belongs to the peptidase S8 family.</text>
</comment>
<feature type="domain" description="Peptidase S8/S53" evidence="11">
    <location>
        <begin position="129"/>
        <end position="559"/>
    </location>
</feature>
<dbReference type="InterPro" id="IPR041469">
    <property type="entry name" value="Subtilisin-like_FN3"/>
</dbReference>
<comment type="subcellular location">
    <subcellularLocation>
        <location evidence="1">Secreted</location>
    </subcellularLocation>
</comment>
<keyword evidence="15" id="KW-1185">Reference proteome</keyword>
<dbReference type="Gene3D" id="3.50.30.30">
    <property type="match status" value="1"/>
</dbReference>
<evidence type="ECO:0000256" key="1">
    <source>
        <dbReference type="ARBA" id="ARBA00004613"/>
    </source>
</evidence>
<feature type="domain" description="Inhibitor I9" evidence="12">
    <location>
        <begin position="42"/>
        <end position="101"/>
    </location>
</feature>
<accession>A0A833VGC6</accession>
<evidence type="ECO:0000256" key="9">
    <source>
        <dbReference type="PROSITE-ProRule" id="PRU01240"/>
    </source>
</evidence>
<dbReference type="Gene3D" id="2.60.40.2310">
    <property type="match status" value="1"/>
</dbReference>
<evidence type="ECO:0000259" key="13">
    <source>
        <dbReference type="Pfam" id="PF17766"/>
    </source>
</evidence>
<evidence type="ECO:0000256" key="10">
    <source>
        <dbReference type="SAM" id="SignalP"/>
    </source>
</evidence>
<dbReference type="CDD" id="cd04852">
    <property type="entry name" value="Peptidases_S8_3"/>
    <property type="match status" value="1"/>
</dbReference>
<feature type="chain" id="PRO_5032533946" evidence="10">
    <location>
        <begin position="25"/>
        <end position="755"/>
    </location>
</feature>
<dbReference type="Gene3D" id="3.30.70.80">
    <property type="entry name" value="Peptidase S8 propeptide/proteinase inhibitor I9"/>
    <property type="match status" value="1"/>
</dbReference>
<comment type="caution">
    <text evidence="14">The sequence shown here is derived from an EMBL/GenBank/DDBJ whole genome shotgun (WGS) entry which is preliminary data.</text>
</comment>
<evidence type="ECO:0000256" key="5">
    <source>
        <dbReference type="ARBA" id="ARBA00022801"/>
    </source>
</evidence>
<dbReference type="EMBL" id="SWLB01000006">
    <property type="protein sequence ID" value="KAF3337691.1"/>
    <property type="molecule type" value="Genomic_DNA"/>
</dbReference>
<evidence type="ECO:0000259" key="11">
    <source>
        <dbReference type="Pfam" id="PF00082"/>
    </source>
</evidence>
<dbReference type="OrthoDB" id="10256524at2759"/>
<dbReference type="SUPFAM" id="SSF52743">
    <property type="entry name" value="Subtilisin-like"/>
    <property type="match status" value="1"/>
</dbReference>
<evidence type="ECO:0000259" key="12">
    <source>
        <dbReference type="Pfam" id="PF05922"/>
    </source>
</evidence>
<dbReference type="CDD" id="cd02120">
    <property type="entry name" value="PA_subtilisin_like"/>
    <property type="match status" value="1"/>
</dbReference>
<reference evidence="14" key="1">
    <citation type="submission" date="2020-01" db="EMBL/GenBank/DDBJ databases">
        <title>Genome sequence of Kobresia littledalei, the first chromosome-level genome in the family Cyperaceae.</title>
        <authorList>
            <person name="Qu G."/>
        </authorList>
    </citation>
    <scope>NUCLEOTIDE SEQUENCE</scope>
    <source>
        <strain evidence="14">C.B.Clarke</strain>
        <tissue evidence="14">Leaf</tissue>
    </source>
</reference>
<sequence>MEWRRVAFFFVFSSFLSHFHPSIASTNSRKEDLNVYIVLVKDAKEHSSLLSTVIPNHSSRFIYSYNQVVNGFAARLTQQEVEALSKQDWFVDAIPSGQYKLLTTHSQTFLGLRNSKVYPHGVWATTNMGEGIIIGVLDTGISPGHPSFRDEGLPPPPSKWKGHCDFNASVCNNKLIGAISILNARGEEGHHPPVDMEGHGTHVASTAAGAFVHNAGVFGSAVGVASGTAPRAHLAFYKVCDSITMDCHGADILKAIETAVDDGVDVISLSFGLGDPTLGPDNNLAKNAISIGTFYAILRGVFVSCAAGNGGQTFGTVDNDIPWVLTVGASSMDRRIAVTVKLGNGLEIDAETPMQPKNWKNKILPLVLTNSTEDLYDKNKIKGAVVVCRTLYVEPLKLEEALRSAGAAGVIFLGSNTPNKLPIAVPSAFLDHTGSNNITDYIMSSRNATGTLIFKGTVFNAPYSPTVALFSSRGPSGRLPGILKPDIIGPGVDILGAFPPSISSYETRDESLKFLFMSGTSMSAPHLSGVAALLKKAHPDWSPAAIKSAIMTTAYITDRNGKRIRDERDLTADFYAIGAGHVNPQKAMDPGLVYDIKPKEYIPLLCGLGFTNNQIETIISPLPPVKCSKVKAISQEQLNYPSIVATLKFNMTVVIRRRVTNVGDAKSTYNVKLDIPSSVSARVVPEILNFKGKNKAKSFYVIFKWIEGKAGYVEGELKWVSKSHVVRSPIVINKALPNGSTLLPYDQSYLMPRFP</sequence>
<feature type="active site" description="Charge relay system" evidence="8 9">
    <location>
        <position position="199"/>
    </location>
</feature>
<protein>
    <submittedName>
        <fullName evidence="14">Subtilisin-like protease</fullName>
    </submittedName>
</protein>
<dbReference type="InterPro" id="IPR037045">
    <property type="entry name" value="S8pro/Inhibitor_I9_sf"/>
</dbReference>
<evidence type="ECO:0000313" key="15">
    <source>
        <dbReference type="Proteomes" id="UP000623129"/>
    </source>
</evidence>
<gene>
    <name evidence="14" type="ORF">FCM35_KLT18278</name>
</gene>
<keyword evidence="5 9" id="KW-0378">Hydrolase</keyword>
<feature type="domain" description="Subtilisin-like protease fibronectin type-III" evidence="13">
    <location>
        <begin position="637"/>
        <end position="732"/>
    </location>
</feature>
<dbReference type="GO" id="GO:0004252">
    <property type="term" value="F:serine-type endopeptidase activity"/>
    <property type="evidence" value="ECO:0007669"/>
    <property type="project" value="UniProtKB-UniRule"/>
</dbReference>